<dbReference type="Proteomes" id="UP000019488">
    <property type="component" value="Unassembled WGS sequence"/>
</dbReference>
<evidence type="ECO:0000313" key="7">
    <source>
        <dbReference type="EMBL" id="GAF35888.1"/>
    </source>
</evidence>
<protein>
    <submittedName>
        <fullName evidence="7">Nitroreductase</fullName>
    </submittedName>
</protein>
<sequence>MVSMNDSVLDQLLTHRSIRHFKKRALTTEQVKKLVSVAQHASTSTFSQQYSIISVTDPKTLKAIATITGHPWLLDSGHYFVVIADQYRNLQIAQKQGADPFILHTTDKFLASVFDAAIATENIMVAAESMGLGATIMGSILNDSMQMIELLNLPKLTFPLLGIAIGYPDDQPELKPRMPQSEMHFENRYQLPQDDAQLDRYNKLLAAYYQKRGTNRRTETFSHHIVAELGRPHQVRADLLDNIKSQGFLINQTGSKM</sequence>
<keyword evidence="3 5" id="KW-0288">FMN</keyword>
<evidence type="ECO:0000256" key="2">
    <source>
        <dbReference type="ARBA" id="ARBA00022630"/>
    </source>
</evidence>
<dbReference type="InterPro" id="IPR029479">
    <property type="entry name" value="Nitroreductase"/>
</dbReference>
<dbReference type="CDD" id="cd02146">
    <property type="entry name" value="NfsA-like"/>
    <property type="match status" value="1"/>
</dbReference>
<keyword evidence="4 5" id="KW-0560">Oxidoreductase</keyword>
<dbReference type="Pfam" id="PF00881">
    <property type="entry name" value="Nitroreductase"/>
    <property type="match status" value="1"/>
</dbReference>
<evidence type="ECO:0000256" key="4">
    <source>
        <dbReference type="ARBA" id="ARBA00023002"/>
    </source>
</evidence>
<dbReference type="SUPFAM" id="SSF55469">
    <property type="entry name" value="FMN-dependent nitroreductase-like"/>
    <property type="match status" value="1"/>
</dbReference>
<dbReference type="OrthoDB" id="9775805at2"/>
<dbReference type="PANTHER" id="PTHR43425:SF3">
    <property type="entry name" value="NADPH-DEPENDENT OXIDOREDUCTASE"/>
    <property type="match status" value="1"/>
</dbReference>
<comment type="similarity">
    <text evidence="1 5">Belongs to the flavin oxidoreductase frp family.</text>
</comment>
<dbReference type="STRING" id="1423743.FD41_GL000209"/>
<dbReference type="PIRSF" id="PIRSF005426">
    <property type="entry name" value="Frp"/>
    <property type="match status" value="1"/>
</dbReference>
<keyword evidence="5" id="KW-0521">NADP</keyword>
<dbReference type="AlphaFoldDB" id="X0P9Z0"/>
<evidence type="ECO:0000313" key="8">
    <source>
        <dbReference type="Proteomes" id="UP000019488"/>
    </source>
</evidence>
<dbReference type="InterPro" id="IPR000415">
    <property type="entry name" value="Nitroreductase-like"/>
</dbReference>
<evidence type="ECO:0000256" key="3">
    <source>
        <dbReference type="ARBA" id="ARBA00022643"/>
    </source>
</evidence>
<dbReference type="PANTHER" id="PTHR43425">
    <property type="entry name" value="OXYGEN-INSENSITIVE NADPH NITROREDUCTASE"/>
    <property type="match status" value="1"/>
</dbReference>
<evidence type="ECO:0000259" key="6">
    <source>
        <dbReference type="Pfam" id="PF00881"/>
    </source>
</evidence>
<comment type="caution">
    <text evidence="7">The sequence shown here is derived from an EMBL/GenBank/DDBJ whole genome shotgun (WGS) entry which is preliminary data.</text>
</comment>
<feature type="domain" description="Nitroreductase" evidence="6">
    <location>
        <begin position="14"/>
        <end position="167"/>
    </location>
</feature>
<dbReference type="EMBL" id="BAKI01000005">
    <property type="protein sequence ID" value="GAF35888.1"/>
    <property type="molecule type" value="Genomic_DNA"/>
</dbReference>
<organism evidence="7 8">
    <name type="scientific">Lentilactobacillus farraginis DSM 18382 = JCM 14108</name>
    <dbReference type="NCBI Taxonomy" id="1423743"/>
    <lineage>
        <taxon>Bacteria</taxon>
        <taxon>Bacillati</taxon>
        <taxon>Bacillota</taxon>
        <taxon>Bacilli</taxon>
        <taxon>Lactobacillales</taxon>
        <taxon>Lactobacillaceae</taxon>
        <taxon>Lentilactobacillus</taxon>
    </lineage>
</organism>
<dbReference type="GO" id="GO:0016491">
    <property type="term" value="F:oxidoreductase activity"/>
    <property type="evidence" value="ECO:0007669"/>
    <property type="project" value="UniProtKB-UniRule"/>
</dbReference>
<reference evidence="7" key="1">
    <citation type="journal article" date="2014" name="Genome Announc.">
        <title>Draft Genome Sequences of Two Lactobacillus Strains, L. farraginis JCM 14108T and L. composti JCM 14202T, Isolated from Compost of Distilled Shochu Residue.</title>
        <authorList>
            <person name="Yuki M."/>
            <person name="Oshima K."/>
            <person name="Suda W."/>
            <person name="Kitahara M."/>
            <person name="Kitamura K."/>
            <person name="Iida T."/>
            <person name="Hattori M."/>
            <person name="Ohkuma M."/>
        </authorList>
    </citation>
    <scope>NUCLEOTIDE SEQUENCE [LARGE SCALE GENOMIC DNA]</scope>
    <source>
        <strain evidence="7">JCM 14108</strain>
    </source>
</reference>
<proteinExistence type="inferred from homology"/>
<evidence type="ECO:0000256" key="5">
    <source>
        <dbReference type="PIRNR" id="PIRNR005426"/>
    </source>
</evidence>
<dbReference type="InterPro" id="IPR016446">
    <property type="entry name" value="Flavin_OxRdtase_Frp"/>
</dbReference>
<dbReference type="Gene3D" id="3.40.109.10">
    <property type="entry name" value="NADH Oxidase"/>
    <property type="match status" value="1"/>
</dbReference>
<keyword evidence="2 5" id="KW-0285">Flavoprotein</keyword>
<gene>
    <name evidence="7" type="ORF">JCM14108_819</name>
</gene>
<evidence type="ECO:0000256" key="1">
    <source>
        <dbReference type="ARBA" id="ARBA00008366"/>
    </source>
</evidence>
<name>X0P9Z0_9LACO</name>
<accession>X0P9Z0</accession>